<accession>A0ABY7DX45</accession>
<proteinExistence type="predicted"/>
<dbReference type="Gene3D" id="1.10.1410.40">
    <property type="match status" value="1"/>
</dbReference>
<reference evidence="1" key="1">
    <citation type="submission" date="2022-11" db="EMBL/GenBank/DDBJ databases">
        <title>Centuries of genome instability and evolution in soft-shell clam transmissible cancer (bioRxiv).</title>
        <authorList>
            <person name="Hart S.F.M."/>
            <person name="Yonemitsu M.A."/>
            <person name="Giersch R.M."/>
            <person name="Beal B.F."/>
            <person name="Arriagada G."/>
            <person name="Davis B.W."/>
            <person name="Ostrander E.A."/>
            <person name="Goff S.P."/>
            <person name="Metzger M.J."/>
        </authorList>
    </citation>
    <scope>NUCLEOTIDE SEQUENCE</scope>
    <source>
        <strain evidence="1">MELC-2E11</strain>
        <tissue evidence="1">Siphon/mantle</tissue>
    </source>
</reference>
<name>A0ABY7DX45_MYAAR</name>
<feature type="non-terminal residue" evidence="1">
    <location>
        <position position="1"/>
    </location>
</feature>
<organism evidence="1 2">
    <name type="scientific">Mya arenaria</name>
    <name type="common">Soft-shell clam</name>
    <dbReference type="NCBI Taxonomy" id="6604"/>
    <lineage>
        <taxon>Eukaryota</taxon>
        <taxon>Metazoa</taxon>
        <taxon>Spiralia</taxon>
        <taxon>Lophotrochozoa</taxon>
        <taxon>Mollusca</taxon>
        <taxon>Bivalvia</taxon>
        <taxon>Autobranchia</taxon>
        <taxon>Heteroconchia</taxon>
        <taxon>Euheterodonta</taxon>
        <taxon>Imparidentia</taxon>
        <taxon>Neoheterodontei</taxon>
        <taxon>Myida</taxon>
        <taxon>Myoidea</taxon>
        <taxon>Myidae</taxon>
        <taxon>Mya</taxon>
    </lineage>
</organism>
<keyword evidence="2" id="KW-1185">Reference proteome</keyword>
<evidence type="ECO:0000313" key="1">
    <source>
        <dbReference type="EMBL" id="WAR02040.1"/>
    </source>
</evidence>
<evidence type="ECO:0000313" key="2">
    <source>
        <dbReference type="Proteomes" id="UP001164746"/>
    </source>
</evidence>
<sequence>MDLSKRSQLTDNGHALSNAIFQVMDHLGYSLEMVQKRRAMYREIDAAANLNDESFRRITAGSKAEGIARPYESDYDRLYEDKHVECFISESGITSSIGSDVTVFEMSGEHCYPGHFKLKLTQEGPQMNHCIRKALVSTPDGNSFISSEMFTSAFKASKDSCSTYKEWSGHPKTGPSIPRSKGLNQEDRVYSFRCISQKKILESWMKRERKHWPPPALCAQMLKKTFLSPVCDGVSSFVMKNTVYWMCEEYPSEFFTPDNLLDAVIIALSKVKKALNDDTLIADGPRCVLKCEKISQSETLSTKALAENGTRRDRIELLKLATMKERTIVYKSGMTEKEILKLAWGREEFQHAQLDLYDILFPGWRDTLVTDMLSDEVDLRRFSPEEIGHIEVVGRIFFESEWPHVEHGKGHKRHGVHVENQLPSLRLAYRLLFPLEDFLFLGRHLLLLVFLDAANPLASFVVPRLVL</sequence>
<dbReference type="EMBL" id="CP111015">
    <property type="protein sequence ID" value="WAR02040.1"/>
    <property type="molecule type" value="Genomic_DNA"/>
</dbReference>
<dbReference type="Proteomes" id="UP001164746">
    <property type="component" value="Chromosome 4"/>
</dbReference>
<protein>
    <submittedName>
        <fullName evidence="1">Uncharacterized protein</fullName>
    </submittedName>
</protein>
<gene>
    <name evidence="1" type="ORF">MAR_008598</name>
</gene>